<dbReference type="AlphaFoldDB" id="A0A517LLY9"/>
<dbReference type="STRING" id="50376.A0A517LLY9"/>
<name>A0A517LLY9_9PEZI</name>
<sequence>MRASTLLTLALSTSVFGRDIWGPAVSFGPSKSVIVYASTIIQPPAAPVQKKGFLTVWPGMSNGTGHLIQSTLDNFAYGTFCSGVLVKAGEWCAKASIFGRTEFPEYQHDAPGGIVKKDQMTRIEYRLGSNNIHWTQTITDVASNKTISTLTSRSEPYMRGWGTGVECQSNCNPPGLHYYLNTTIKFKKSEPGFTLGSSQGATFTKPVSNDGGITWTIAKMTIPATKKIT</sequence>
<evidence type="ECO:0000313" key="3">
    <source>
        <dbReference type="Proteomes" id="UP000316270"/>
    </source>
</evidence>
<organism evidence="2 3">
    <name type="scientific">Venturia effusa</name>
    <dbReference type="NCBI Taxonomy" id="50376"/>
    <lineage>
        <taxon>Eukaryota</taxon>
        <taxon>Fungi</taxon>
        <taxon>Dikarya</taxon>
        <taxon>Ascomycota</taxon>
        <taxon>Pezizomycotina</taxon>
        <taxon>Dothideomycetes</taxon>
        <taxon>Pleosporomycetidae</taxon>
        <taxon>Venturiales</taxon>
        <taxon>Venturiaceae</taxon>
        <taxon>Venturia</taxon>
    </lineage>
</organism>
<keyword evidence="3" id="KW-1185">Reference proteome</keyword>
<feature type="signal peptide" evidence="1">
    <location>
        <begin position="1"/>
        <end position="17"/>
    </location>
</feature>
<feature type="chain" id="PRO_5021773007" evidence="1">
    <location>
        <begin position="18"/>
        <end position="229"/>
    </location>
</feature>
<dbReference type="EMBL" id="CP042199">
    <property type="protein sequence ID" value="QDS76653.1"/>
    <property type="molecule type" value="Genomic_DNA"/>
</dbReference>
<dbReference type="Proteomes" id="UP000316270">
    <property type="component" value="Chromosome 15"/>
</dbReference>
<evidence type="ECO:0000313" key="2">
    <source>
        <dbReference type="EMBL" id="QDS76653.1"/>
    </source>
</evidence>
<keyword evidence="1" id="KW-0732">Signal</keyword>
<gene>
    <name evidence="2" type="ORF">FKW77_008269</name>
</gene>
<evidence type="ECO:0000256" key="1">
    <source>
        <dbReference type="SAM" id="SignalP"/>
    </source>
</evidence>
<dbReference type="OrthoDB" id="5086500at2759"/>
<reference evidence="2 3" key="1">
    <citation type="submission" date="2019-07" db="EMBL/GenBank/DDBJ databases">
        <title>Finished genome of Venturia effusa.</title>
        <authorList>
            <person name="Young C.A."/>
            <person name="Cox M.P."/>
            <person name="Ganley A.R.D."/>
            <person name="David W.J."/>
        </authorList>
    </citation>
    <scope>NUCLEOTIDE SEQUENCE [LARGE SCALE GENOMIC DNA]</scope>
    <source>
        <strain evidence="3">albino</strain>
    </source>
</reference>
<protein>
    <submittedName>
        <fullName evidence="2">Uncharacterized protein</fullName>
    </submittedName>
</protein>
<proteinExistence type="predicted"/>
<accession>A0A517LLY9</accession>